<dbReference type="EMBL" id="KZ820499">
    <property type="protein sequence ID" value="PWN47217.1"/>
    <property type="molecule type" value="Genomic_DNA"/>
</dbReference>
<name>A0ACD0NN67_9BASI</name>
<gene>
    <name evidence="1" type="ORF">IE53DRAFT_390641</name>
</gene>
<accession>A0ACD0NN67</accession>
<keyword evidence="2" id="KW-1185">Reference proteome</keyword>
<evidence type="ECO:0000313" key="1">
    <source>
        <dbReference type="EMBL" id="PWN47217.1"/>
    </source>
</evidence>
<protein>
    <submittedName>
        <fullName evidence="1">Acetyl-CoA synthetase-like protein</fullName>
    </submittedName>
</protein>
<sequence>MAQIITSKKAGPPRINRGNIFDFLQSNPNNVSPQDAAFIRVDGKQISRAQLFSDARRLAYGLRHTLGLQPGSRIGIFSPNSTAYPIAVHAGLCAGIVLVPLNAAYGSQELVHPLHDADVQYILCHHALLPVARQGLELANIGPISANGRNRLWILDEDDELKKGEQGEEDVRILMSEDELETHKVVNPVEEDAFIAYSSGTSGRPKGVQLTHSNMTSVTSAALITMGEDLTHKDRIAAVLPFNHIFGLAKYVHFAVMVGAPAVVIPRYDLDVFCSVIEKQKCTLAFVVPPILVQLAKDPRASKYDLSSLRYLFSGAAPLGSELSQEVEKKYPFLRVTQGWGLTETSPTATVVSYKDYRKYMGSCGTLVAGLEARIVDDNGKDVGLEQGETGKPGELWIRGPTIMKGYLNNKEATDDCITPDGWFKSGDIAIMRDGYFWIVDRKKELIKFKGFQVAPAELEALLLSHPKVADVAVVGVYDDSQATELPKAYIVANAEGKRDGAEALSSEIVEWTAKKVANHMRLRGGVELIDVIPKSPSGKILRRILRDAAAEKQKKNKKV</sequence>
<evidence type="ECO:0000313" key="2">
    <source>
        <dbReference type="Proteomes" id="UP000245626"/>
    </source>
</evidence>
<proteinExistence type="predicted"/>
<reference evidence="1 2" key="1">
    <citation type="journal article" date="2018" name="Mol. Biol. Evol.">
        <title>Broad Genomic Sampling Reveals a Smut Pathogenic Ancestry of the Fungal Clade Ustilaginomycotina.</title>
        <authorList>
            <person name="Kijpornyongpan T."/>
            <person name="Mondo S.J."/>
            <person name="Barry K."/>
            <person name="Sandor L."/>
            <person name="Lee J."/>
            <person name="Lipzen A."/>
            <person name="Pangilinan J."/>
            <person name="LaButti K."/>
            <person name="Hainaut M."/>
            <person name="Henrissat B."/>
            <person name="Grigoriev I.V."/>
            <person name="Spatafora J.W."/>
            <person name="Aime M.C."/>
        </authorList>
    </citation>
    <scope>NUCLEOTIDE SEQUENCE [LARGE SCALE GENOMIC DNA]</scope>
    <source>
        <strain evidence="1 2">SA 807</strain>
    </source>
</reference>
<organism evidence="1 2">
    <name type="scientific">Violaceomyces palustris</name>
    <dbReference type="NCBI Taxonomy" id="1673888"/>
    <lineage>
        <taxon>Eukaryota</taxon>
        <taxon>Fungi</taxon>
        <taxon>Dikarya</taxon>
        <taxon>Basidiomycota</taxon>
        <taxon>Ustilaginomycotina</taxon>
        <taxon>Ustilaginomycetes</taxon>
        <taxon>Violaceomycetales</taxon>
        <taxon>Violaceomycetaceae</taxon>
        <taxon>Violaceomyces</taxon>
    </lineage>
</organism>
<dbReference type="Proteomes" id="UP000245626">
    <property type="component" value="Unassembled WGS sequence"/>
</dbReference>